<dbReference type="Gene3D" id="3.40.720.10">
    <property type="entry name" value="Alkaline Phosphatase, subunit A"/>
    <property type="match status" value="1"/>
</dbReference>
<dbReference type="AlphaFoldDB" id="A0A1I2I6Z5"/>
<organism evidence="8 9">
    <name type="scientific">Sunxiuqinia elliptica</name>
    <dbReference type="NCBI Taxonomy" id="655355"/>
    <lineage>
        <taxon>Bacteria</taxon>
        <taxon>Pseudomonadati</taxon>
        <taxon>Bacteroidota</taxon>
        <taxon>Bacteroidia</taxon>
        <taxon>Marinilabiliales</taxon>
        <taxon>Prolixibacteraceae</taxon>
        <taxon>Sunxiuqinia</taxon>
    </lineage>
</organism>
<reference evidence="8 9" key="1">
    <citation type="submission" date="2016-10" db="EMBL/GenBank/DDBJ databases">
        <authorList>
            <person name="de Groot N.N."/>
        </authorList>
    </citation>
    <scope>NUCLEOTIDE SEQUENCE [LARGE SCALE GENOMIC DNA]</scope>
    <source>
        <strain evidence="8 9">CGMCC 1.9156</strain>
    </source>
</reference>
<keyword evidence="6" id="KW-0106">Calcium</keyword>
<evidence type="ECO:0000313" key="8">
    <source>
        <dbReference type="EMBL" id="SFF38075.1"/>
    </source>
</evidence>
<dbReference type="InterPro" id="IPR000917">
    <property type="entry name" value="Sulfatase_N"/>
</dbReference>
<accession>A0A1I2I6Z5</accession>
<dbReference type="PANTHER" id="PTHR45953:SF1">
    <property type="entry name" value="IDURONATE 2-SULFATASE"/>
    <property type="match status" value="1"/>
</dbReference>
<keyword evidence="9" id="KW-1185">Reference proteome</keyword>
<evidence type="ECO:0000256" key="2">
    <source>
        <dbReference type="ARBA" id="ARBA00008779"/>
    </source>
</evidence>
<evidence type="ECO:0000256" key="6">
    <source>
        <dbReference type="ARBA" id="ARBA00022837"/>
    </source>
</evidence>
<evidence type="ECO:0000256" key="1">
    <source>
        <dbReference type="ARBA" id="ARBA00001913"/>
    </source>
</evidence>
<comment type="cofactor">
    <cofactor evidence="1">
        <name>Ca(2+)</name>
        <dbReference type="ChEBI" id="CHEBI:29108"/>
    </cofactor>
</comment>
<keyword evidence="3" id="KW-0479">Metal-binding</keyword>
<dbReference type="STRING" id="655355.SAMN05216283_105159"/>
<comment type="similarity">
    <text evidence="2">Belongs to the sulfatase family.</text>
</comment>
<evidence type="ECO:0000256" key="5">
    <source>
        <dbReference type="ARBA" id="ARBA00022801"/>
    </source>
</evidence>
<dbReference type="Pfam" id="PF00884">
    <property type="entry name" value="Sulfatase"/>
    <property type="match status" value="1"/>
</dbReference>
<dbReference type="SUPFAM" id="SSF53649">
    <property type="entry name" value="Alkaline phosphatase-like"/>
    <property type="match status" value="1"/>
</dbReference>
<evidence type="ECO:0000256" key="4">
    <source>
        <dbReference type="ARBA" id="ARBA00022729"/>
    </source>
</evidence>
<proteinExistence type="inferred from homology"/>
<evidence type="ECO:0000259" key="7">
    <source>
        <dbReference type="Pfam" id="PF00884"/>
    </source>
</evidence>
<dbReference type="PROSITE" id="PS51257">
    <property type="entry name" value="PROKAR_LIPOPROTEIN"/>
    <property type="match status" value="1"/>
</dbReference>
<evidence type="ECO:0000313" key="9">
    <source>
        <dbReference type="Proteomes" id="UP000198964"/>
    </source>
</evidence>
<dbReference type="InterPro" id="IPR017850">
    <property type="entry name" value="Alkaline_phosphatase_core_sf"/>
</dbReference>
<dbReference type="GO" id="GO:0046872">
    <property type="term" value="F:metal ion binding"/>
    <property type="evidence" value="ECO:0007669"/>
    <property type="project" value="UniProtKB-KW"/>
</dbReference>
<gene>
    <name evidence="8" type="ORF">SAMN05216283_105159</name>
</gene>
<dbReference type="GO" id="GO:0004423">
    <property type="term" value="F:iduronate-2-sulfatase activity"/>
    <property type="evidence" value="ECO:0007669"/>
    <property type="project" value="InterPro"/>
</dbReference>
<dbReference type="InterPro" id="IPR035874">
    <property type="entry name" value="IDS"/>
</dbReference>
<sequence length="492" mass="55379">MKNTSYFWLCSLALVSCERKNAEPKISQQPNVLFICVDDLRPELGCYGKEYIHSPNIDQLAKTGAVFTNHFVSIPTCGASRSSLLTGMYPQTKAHLSNEAIHNMISGQPEQEAPETFIHHLKRNGYYTVGVGKISHYADGLLYAYTDSVGTELELPHSWDEMLFDAGKWGTGWNAFFGYADGENRQSRNRQVKPYERGEVDDDGYPDGLTANLALTKLKELAQKKQPFFLGVGFFKPHLPFNAPTKYWDLYQEDDIPLSPIAAIPENVNKASLHNSGEFNGYQLGDEEASLEGPVSDAYGRKLRHAYFACVSYVDAQIGKLLDELDELGLAENTVVVLWGDHGWHLGDQLVWGKHTIFEQALKSAFIVRVPGITNGQPVNGVVSSVDIYPTLMDLCQVEMPHTTDGKSMLPILAGDKLAWKNEAFGYFRNGITLRTDRYRLTKYFRNEQPMIELYDHANDPHEKRNIAAEHPELVEELMSLWEKGNTGLYDQ</sequence>
<evidence type="ECO:0000256" key="3">
    <source>
        <dbReference type="ARBA" id="ARBA00022723"/>
    </source>
</evidence>
<name>A0A1I2I6Z5_9BACT</name>
<keyword evidence="4" id="KW-0732">Signal</keyword>
<dbReference type="Proteomes" id="UP000198964">
    <property type="component" value="Unassembled WGS sequence"/>
</dbReference>
<dbReference type="PANTHER" id="PTHR45953">
    <property type="entry name" value="IDURONATE 2-SULFATASE"/>
    <property type="match status" value="1"/>
</dbReference>
<protein>
    <submittedName>
        <fullName evidence="8">Arylsulfatase A</fullName>
    </submittedName>
</protein>
<dbReference type="GO" id="GO:0005737">
    <property type="term" value="C:cytoplasm"/>
    <property type="evidence" value="ECO:0007669"/>
    <property type="project" value="TreeGrafter"/>
</dbReference>
<dbReference type="EMBL" id="FONW01000005">
    <property type="protein sequence ID" value="SFF38075.1"/>
    <property type="molecule type" value="Genomic_DNA"/>
</dbReference>
<dbReference type="RefSeq" id="WP_093920067.1">
    <property type="nucleotide sequence ID" value="NZ_FONW01000005.1"/>
</dbReference>
<dbReference type="CDD" id="cd16030">
    <property type="entry name" value="iduronate-2-sulfatase"/>
    <property type="match status" value="1"/>
</dbReference>
<keyword evidence="5" id="KW-0378">Hydrolase</keyword>
<feature type="domain" description="Sulfatase N-terminal" evidence="7">
    <location>
        <begin position="30"/>
        <end position="396"/>
    </location>
</feature>